<keyword evidence="6" id="KW-0732">Signal</keyword>
<evidence type="ECO:0000256" key="1">
    <source>
        <dbReference type="ARBA" id="ARBA00023157"/>
    </source>
</evidence>
<dbReference type="InterPro" id="IPR034028">
    <property type="entry name" value="ZnMc_ADAM_fungal"/>
</dbReference>
<organism evidence="9 10">
    <name type="scientific">Crepidotus variabilis</name>
    <dbReference type="NCBI Taxonomy" id="179855"/>
    <lineage>
        <taxon>Eukaryota</taxon>
        <taxon>Fungi</taxon>
        <taxon>Dikarya</taxon>
        <taxon>Basidiomycota</taxon>
        <taxon>Agaricomycotina</taxon>
        <taxon>Agaricomycetes</taxon>
        <taxon>Agaricomycetidae</taxon>
        <taxon>Agaricales</taxon>
        <taxon>Agaricineae</taxon>
        <taxon>Crepidotaceae</taxon>
        <taxon>Crepidotus</taxon>
    </lineage>
</organism>
<sequence length="872" mass="94263">MTILISLFALAVTLVSTCSQLSLAHSTSSRPLKRVAHPSTRSLEILPRIPVEYSSFPAPLYANKRPHSSPPASSLRYDDFFRLILSAYDETFHLHLRPNDHLIHPSARIDHYTLTDEGREVLAYSEPLIRADVKAYLGEVIAPYHSETRMREDAARMYPQTHPAVLGWARILVHHQGDHDSVEAPVFEGAFSVKGEIYHIMTKDNYFRNKHDLDPSLPEATQIHQLDRNLVIWRDSDEMSLVEEHMLKTGVKPSGPLSEPMSCGHDRLDFNQPSQNPMMMDRLHPQHNWLEGLINPVLDDPFYSRDDAPIGGTGMDTDFRDTIGSTVGCPTTQKVVYTGVAADCTYVTKYGSKENATTQILTNWNSASALYKSTFNISLAIAEINIREPVCPTTADPTLPWNVPCASAELDDRLSAFSSWRGNKGEDGNGLWHLMSGCPTGSEVGIAWLGTLCQSRATGNAPTIVSGAAVSTAGKTEWQVVAHETGHNFGAIHDCAGNCSTTTPCCPLSASVCPADGKFIMSPVAQAGEKTFSPCSIGNICSVMKGVSGGRVDTSCLLDPDPTRQSVSLQMCGNGIVEKGEDCDPGKGSDSKCCDVNTCKFKNNAKCDPDSSPCCTDQCNFAAATQVCRPSKDQSCDTAELCTGNSSSCPIDIVAPNGKSCGGDSLACASGICTSVAQQCKTVGASLNLTQACPDKSDQSCQISCLDPNPGRPNSCVQLTSLLVDGSPCGFGGTCLAGKCQAAGLLDTAKAWYTSNLQISIPVTVVAGLVALFMLYALIRALRRCCGARTRDRSTPITGVIVADRPPSHERLMSYDGRYAHNVIGSSTSYTRAPPATYGSSPGETRDLRYNYEANNRMDWVDESNYNGPRRY</sequence>
<dbReference type="Pfam" id="PF13688">
    <property type="entry name" value="Reprolysin_5"/>
    <property type="match status" value="1"/>
</dbReference>
<evidence type="ECO:0000256" key="6">
    <source>
        <dbReference type="SAM" id="SignalP"/>
    </source>
</evidence>
<dbReference type="GO" id="GO:0046872">
    <property type="term" value="F:metal ion binding"/>
    <property type="evidence" value="ECO:0007669"/>
    <property type="project" value="UniProtKB-KW"/>
</dbReference>
<dbReference type="SUPFAM" id="SSF57552">
    <property type="entry name" value="Blood coagulation inhibitor (disintegrin)"/>
    <property type="match status" value="1"/>
</dbReference>
<dbReference type="PANTHER" id="PTHR11905">
    <property type="entry name" value="ADAM A DISINTEGRIN AND METALLOPROTEASE DOMAIN"/>
    <property type="match status" value="1"/>
</dbReference>
<dbReference type="GO" id="GO:0004222">
    <property type="term" value="F:metalloendopeptidase activity"/>
    <property type="evidence" value="ECO:0007669"/>
    <property type="project" value="InterPro"/>
</dbReference>
<name>A0A9P6EH13_9AGAR</name>
<feature type="binding site" evidence="4">
    <location>
        <position position="483"/>
    </location>
    <ligand>
        <name>Zn(2+)</name>
        <dbReference type="ChEBI" id="CHEBI:29105"/>
        <note>catalytic</note>
    </ligand>
</feature>
<evidence type="ECO:0000256" key="5">
    <source>
        <dbReference type="SAM" id="Phobius"/>
    </source>
</evidence>
<dbReference type="PROSITE" id="PS50215">
    <property type="entry name" value="ADAM_MEPRO"/>
    <property type="match status" value="1"/>
</dbReference>
<dbReference type="AlphaFoldDB" id="A0A9P6EH13"/>
<dbReference type="EMBL" id="MU157846">
    <property type="protein sequence ID" value="KAF9529466.1"/>
    <property type="molecule type" value="Genomic_DNA"/>
</dbReference>
<dbReference type="InterPro" id="IPR001762">
    <property type="entry name" value="Disintegrin_dom"/>
</dbReference>
<reference evidence="9" key="1">
    <citation type="submission" date="2020-11" db="EMBL/GenBank/DDBJ databases">
        <authorList>
            <consortium name="DOE Joint Genome Institute"/>
            <person name="Ahrendt S."/>
            <person name="Riley R."/>
            <person name="Andreopoulos W."/>
            <person name="Labutti K."/>
            <person name="Pangilinan J."/>
            <person name="Ruiz-Duenas F.J."/>
            <person name="Barrasa J.M."/>
            <person name="Sanchez-Garcia M."/>
            <person name="Camarero S."/>
            <person name="Miyauchi S."/>
            <person name="Serrano A."/>
            <person name="Linde D."/>
            <person name="Babiker R."/>
            <person name="Drula E."/>
            <person name="Ayuso-Fernandez I."/>
            <person name="Pacheco R."/>
            <person name="Padilla G."/>
            <person name="Ferreira P."/>
            <person name="Barriuso J."/>
            <person name="Kellner H."/>
            <person name="Castanera R."/>
            <person name="Alfaro M."/>
            <person name="Ramirez L."/>
            <person name="Pisabarro A.G."/>
            <person name="Kuo A."/>
            <person name="Tritt A."/>
            <person name="Lipzen A."/>
            <person name="He G."/>
            <person name="Yan M."/>
            <person name="Ng V."/>
            <person name="Cullen D."/>
            <person name="Martin F."/>
            <person name="Rosso M.-N."/>
            <person name="Henrissat B."/>
            <person name="Hibbett D."/>
            <person name="Martinez A.T."/>
            <person name="Grigoriev I.V."/>
        </authorList>
    </citation>
    <scope>NUCLEOTIDE SEQUENCE</scope>
    <source>
        <strain evidence="9">CBS 506.95</strain>
    </source>
</reference>
<feature type="domain" description="Peptidase M12B" evidence="8">
    <location>
        <begin position="334"/>
        <end position="540"/>
    </location>
</feature>
<comment type="function">
    <text evidence="2">Probable zinc protease.</text>
</comment>
<feature type="domain" description="Disintegrin" evidence="7">
    <location>
        <begin position="569"/>
        <end position="657"/>
    </location>
</feature>
<evidence type="ECO:0000259" key="7">
    <source>
        <dbReference type="PROSITE" id="PS50214"/>
    </source>
</evidence>
<dbReference type="InterPro" id="IPR024079">
    <property type="entry name" value="MetalloPept_cat_dom_sf"/>
</dbReference>
<dbReference type="Pfam" id="PF00200">
    <property type="entry name" value="Disintegrin"/>
    <property type="match status" value="1"/>
</dbReference>
<comment type="caution">
    <text evidence="9">The sequence shown here is derived from an EMBL/GenBank/DDBJ whole genome shotgun (WGS) entry which is preliminary data.</text>
</comment>
<keyword evidence="10" id="KW-1185">Reference proteome</keyword>
<dbReference type="Gene3D" id="3.40.390.10">
    <property type="entry name" value="Collagenase (Catalytic Domain)"/>
    <property type="match status" value="1"/>
</dbReference>
<keyword evidence="5" id="KW-0812">Transmembrane</keyword>
<feature type="active site" evidence="4">
    <location>
        <position position="484"/>
    </location>
</feature>
<keyword evidence="5" id="KW-1133">Transmembrane helix</keyword>
<keyword evidence="9" id="KW-0378">Hydrolase</keyword>
<dbReference type="OrthoDB" id="5951731at2759"/>
<keyword evidence="4" id="KW-0862">Zinc</keyword>
<protein>
    <recommendedName>
        <fullName evidence="3">Disintegrin and metalloproteinase domain-containing protein B</fullName>
    </recommendedName>
</protein>
<feature type="signal peptide" evidence="6">
    <location>
        <begin position="1"/>
        <end position="24"/>
    </location>
</feature>
<keyword evidence="9" id="KW-0482">Metalloprotease</keyword>
<feature type="transmembrane region" description="Helical" evidence="5">
    <location>
        <begin position="759"/>
        <end position="779"/>
    </location>
</feature>
<dbReference type="InterPro" id="IPR036436">
    <property type="entry name" value="Disintegrin_dom_sf"/>
</dbReference>
<proteinExistence type="predicted"/>
<dbReference type="GO" id="GO:0006508">
    <property type="term" value="P:proteolysis"/>
    <property type="evidence" value="ECO:0007669"/>
    <property type="project" value="InterPro"/>
</dbReference>
<dbReference type="CDD" id="cd04271">
    <property type="entry name" value="ZnMc_ADAM_fungal"/>
    <property type="match status" value="1"/>
</dbReference>
<evidence type="ECO:0000256" key="4">
    <source>
        <dbReference type="PROSITE-ProRule" id="PRU00276"/>
    </source>
</evidence>
<accession>A0A9P6EH13</accession>
<dbReference type="SMART" id="SM00050">
    <property type="entry name" value="DISIN"/>
    <property type="match status" value="1"/>
</dbReference>
<gene>
    <name evidence="9" type="ORF">CPB83DRAFT_852725</name>
</gene>
<feature type="binding site" evidence="4">
    <location>
        <position position="487"/>
    </location>
    <ligand>
        <name>Zn(2+)</name>
        <dbReference type="ChEBI" id="CHEBI:29105"/>
        <note>catalytic</note>
    </ligand>
</feature>
<evidence type="ECO:0000313" key="9">
    <source>
        <dbReference type="EMBL" id="KAF9529466.1"/>
    </source>
</evidence>
<keyword evidence="9" id="KW-0645">Protease</keyword>
<feature type="binding site" evidence="4">
    <location>
        <position position="493"/>
    </location>
    <ligand>
        <name>Zn(2+)</name>
        <dbReference type="ChEBI" id="CHEBI:29105"/>
        <note>catalytic</note>
    </ligand>
</feature>
<evidence type="ECO:0000256" key="3">
    <source>
        <dbReference type="ARBA" id="ARBA00074021"/>
    </source>
</evidence>
<dbReference type="FunFam" id="4.10.70.10:FF:000003">
    <property type="entry name" value="Disintegrin and metalloproteinase domain-containing protein 17"/>
    <property type="match status" value="1"/>
</dbReference>
<keyword evidence="5" id="KW-0472">Membrane</keyword>
<evidence type="ECO:0000313" key="10">
    <source>
        <dbReference type="Proteomes" id="UP000807306"/>
    </source>
</evidence>
<keyword evidence="1" id="KW-1015">Disulfide bond</keyword>
<dbReference type="Proteomes" id="UP000807306">
    <property type="component" value="Unassembled WGS sequence"/>
</dbReference>
<evidence type="ECO:0000256" key="2">
    <source>
        <dbReference type="ARBA" id="ARBA00056552"/>
    </source>
</evidence>
<keyword evidence="4" id="KW-0479">Metal-binding</keyword>
<dbReference type="PROSITE" id="PS50214">
    <property type="entry name" value="DISINTEGRIN_2"/>
    <property type="match status" value="1"/>
</dbReference>
<evidence type="ECO:0000259" key="8">
    <source>
        <dbReference type="PROSITE" id="PS50215"/>
    </source>
</evidence>
<dbReference type="SUPFAM" id="SSF55486">
    <property type="entry name" value="Metalloproteases ('zincins'), catalytic domain"/>
    <property type="match status" value="1"/>
</dbReference>
<dbReference type="InterPro" id="IPR001590">
    <property type="entry name" value="Peptidase_M12B"/>
</dbReference>
<feature type="chain" id="PRO_5040154163" description="Disintegrin and metalloproteinase domain-containing protein B" evidence="6">
    <location>
        <begin position="25"/>
        <end position="872"/>
    </location>
</feature>
<dbReference type="PANTHER" id="PTHR11905:SF159">
    <property type="entry name" value="ADAM METALLOPROTEASE"/>
    <property type="match status" value="1"/>
</dbReference>
<dbReference type="Gene3D" id="4.10.70.10">
    <property type="entry name" value="Disintegrin domain"/>
    <property type="match status" value="1"/>
</dbReference>
<comment type="caution">
    <text evidence="4">Lacks conserved residue(s) required for the propagation of feature annotation.</text>
</comment>